<dbReference type="InterPro" id="IPR013221">
    <property type="entry name" value="Mur_ligase_cen"/>
</dbReference>
<dbReference type="SUPFAM" id="SSF53244">
    <property type="entry name" value="MurD-like peptide ligases, peptide-binding domain"/>
    <property type="match status" value="1"/>
</dbReference>
<keyword evidence="4 14" id="KW-0963">Cytoplasm</keyword>
<dbReference type="GO" id="GO:0008763">
    <property type="term" value="F:UDP-N-acetylmuramate-L-alanine ligase activity"/>
    <property type="evidence" value="ECO:0007669"/>
    <property type="project" value="UniProtKB-UniRule"/>
</dbReference>
<feature type="domain" description="Mur ligase C-terminal" evidence="16">
    <location>
        <begin position="313"/>
        <end position="443"/>
    </location>
</feature>
<accession>A0AA49JZV6</accession>
<keyword evidence="11 14" id="KW-0131">Cell cycle</keyword>
<dbReference type="Gene3D" id="3.40.1190.10">
    <property type="entry name" value="Mur-like, catalytic domain"/>
    <property type="match status" value="1"/>
</dbReference>
<keyword evidence="20" id="KW-1185">Reference proteome</keyword>
<dbReference type="InterPro" id="IPR050061">
    <property type="entry name" value="MurCDEF_pg_biosynth"/>
</dbReference>
<dbReference type="HAMAP" id="MF_00046">
    <property type="entry name" value="MurC"/>
    <property type="match status" value="1"/>
</dbReference>
<comment type="pathway">
    <text evidence="2 14">Cell wall biogenesis; peptidoglycan biosynthesis.</text>
</comment>
<feature type="domain" description="Mur ligase central" evidence="17">
    <location>
        <begin position="113"/>
        <end position="289"/>
    </location>
</feature>
<evidence type="ECO:0000256" key="12">
    <source>
        <dbReference type="ARBA" id="ARBA00023316"/>
    </source>
</evidence>
<keyword evidence="6 14" id="KW-0132">Cell division</keyword>
<dbReference type="PANTHER" id="PTHR43445:SF3">
    <property type="entry name" value="UDP-N-ACETYLMURAMATE--L-ALANINE LIGASE"/>
    <property type="match status" value="1"/>
</dbReference>
<evidence type="ECO:0000259" key="15">
    <source>
        <dbReference type="Pfam" id="PF01225"/>
    </source>
</evidence>
<dbReference type="GO" id="GO:0008360">
    <property type="term" value="P:regulation of cell shape"/>
    <property type="evidence" value="ECO:0007669"/>
    <property type="project" value="UniProtKB-KW"/>
</dbReference>
<dbReference type="Pfam" id="PF08245">
    <property type="entry name" value="Mur_ligase_M"/>
    <property type="match status" value="1"/>
</dbReference>
<dbReference type="SUPFAM" id="SSF53623">
    <property type="entry name" value="MurD-like peptide ligases, catalytic domain"/>
    <property type="match status" value="1"/>
</dbReference>
<name>A0AA49JU84_9BACT</name>
<dbReference type="Proteomes" id="UP001229955">
    <property type="component" value="Chromosome"/>
</dbReference>
<dbReference type="InterPro" id="IPR036565">
    <property type="entry name" value="Mur-like_cat_sf"/>
</dbReference>
<dbReference type="GO" id="GO:0005737">
    <property type="term" value="C:cytoplasm"/>
    <property type="evidence" value="ECO:0007669"/>
    <property type="project" value="UniProtKB-SubCell"/>
</dbReference>
<proteinExistence type="inferred from homology"/>
<dbReference type="Gene3D" id="3.40.50.720">
    <property type="entry name" value="NAD(P)-binding Rossmann-like Domain"/>
    <property type="match status" value="1"/>
</dbReference>
<evidence type="ECO:0000256" key="5">
    <source>
        <dbReference type="ARBA" id="ARBA00022598"/>
    </source>
</evidence>
<evidence type="ECO:0000256" key="13">
    <source>
        <dbReference type="ARBA" id="ARBA00047833"/>
    </source>
</evidence>
<dbReference type="Pfam" id="PF02875">
    <property type="entry name" value="Mur_ligase_C"/>
    <property type="match status" value="1"/>
</dbReference>
<reference evidence="18" key="1">
    <citation type="submission" date="2023-07" db="EMBL/GenBank/DDBJ databases">
        <authorList>
            <person name="Haufschild T."/>
            <person name="Kallscheuer N."/>
            <person name="Hammer J."/>
            <person name="Kohn T."/>
            <person name="Kabuu M."/>
            <person name="Jogler M."/>
            <person name="Wohfarth N."/>
            <person name="Heuer A."/>
            <person name="Rohde M."/>
            <person name="van Teeseling M.C.F."/>
            <person name="Jogler C."/>
        </authorList>
    </citation>
    <scope>NUCLEOTIDE SEQUENCE</scope>
    <source>
        <strain evidence="18">Strain 138</strain>
        <strain evidence="19">Strain 318</strain>
    </source>
</reference>
<keyword evidence="8 14" id="KW-0067">ATP-binding</keyword>
<evidence type="ECO:0000256" key="9">
    <source>
        <dbReference type="ARBA" id="ARBA00022960"/>
    </source>
</evidence>
<gene>
    <name evidence="14 18" type="primary">murC</name>
    <name evidence="18" type="ORF">Strain138_001277</name>
    <name evidence="19" type="ORF">Strain318_001277</name>
</gene>
<dbReference type="InterPro" id="IPR005758">
    <property type="entry name" value="UDP-N-AcMur_Ala_ligase_MurC"/>
</dbReference>
<evidence type="ECO:0000256" key="10">
    <source>
        <dbReference type="ARBA" id="ARBA00022984"/>
    </source>
</evidence>
<dbReference type="GO" id="GO:0051301">
    <property type="term" value="P:cell division"/>
    <property type="evidence" value="ECO:0007669"/>
    <property type="project" value="UniProtKB-KW"/>
</dbReference>
<protein>
    <recommendedName>
        <fullName evidence="3 14">UDP-N-acetylmuramate--L-alanine ligase</fullName>
        <ecNumber evidence="3 14">6.3.2.8</ecNumber>
    </recommendedName>
    <alternativeName>
        <fullName evidence="14">UDP-N-acetylmuramoyl-L-alanine synthetase</fullName>
    </alternativeName>
</protein>
<evidence type="ECO:0000256" key="14">
    <source>
        <dbReference type="HAMAP-Rule" id="MF_00046"/>
    </source>
</evidence>
<dbReference type="GO" id="GO:0005524">
    <property type="term" value="F:ATP binding"/>
    <property type="evidence" value="ECO:0007669"/>
    <property type="project" value="UniProtKB-UniRule"/>
</dbReference>
<dbReference type="RefSeq" id="WP_367887683.1">
    <property type="nucleotide sequence ID" value="NZ_CP130612.1"/>
</dbReference>
<comment type="similarity">
    <text evidence="14">Belongs to the MurCDEF family.</text>
</comment>
<keyword evidence="5 14" id="KW-0436">Ligase</keyword>
<dbReference type="NCBIfam" id="TIGR01082">
    <property type="entry name" value="murC"/>
    <property type="match status" value="1"/>
</dbReference>
<evidence type="ECO:0000256" key="11">
    <source>
        <dbReference type="ARBA" id="ARBA00023306"/>
    </source>
</evidence>
<dbReference type="InterPro" id="IPR000713">
    <property type="entry name" value="Mur_ligase_N"/>
</dbReference>
<dbReference type="GO" id="GO:0009252">
    <property type="term" value="P:peptidoglycan biosynthetic process"/>
    <property type="evidence" value="ECO:0007669"/>
    <property type="project" value="UniProtKB-UniRule"/>
</dbReference>
<sequence length="458" mass="48156">MPLLDAADARPVHFMGIAGAGMSALAELAQRRGAVVTGCDQNPAGAADLAALGIPVVQGHDAAHLAGCRALVVTSAVPKDHPELLAAKQLGIPVIRRAEALAEATAGGMLIGIAGTHGKSTTTVMTTEALAAAGKAPTGVVGARVRSWGGNLSRGGHDVFVVEADEYDRSFLALWPTVAVVTNVEADHLDIYADLADITATFSEYVRRARYVVLCADDPGANALPSPATAEVIRYGITSPDARLVAHDIRIEHGGSVFQVKYDGKPVGEVRLRVPGQHNVRNALAALACGIGPWALSVEQMAPGLAAFVGAERRFERLGLVQGIEVVDDYAHHPTELRATLTAAREAFPNRRILAAFQPHLYSRTRDFAGDFGDALASADLVFLADIYPAREKPIEGVTSQLIADAMQRRGLPPRWMGPRDALAAALRAEAQDGDIVLTIGAGDITKTGPELMRALKG</sequence>
<dbReference type="InterPro" id="IPR004101">
    <property type="entry name" value="Mur_ligase_C"/>
</dbReference>
<dbReference type="InterPro" id="IPR036615">
    <property type="entry name" value="Mur_ligase_C_dom_sf"/>
</dbReference>
<evidence type="ECO:0000256" key="4">
    <source>
        <dbReference type="ARBA" id="ARBA00022490"/>
    </source>
</evidence>
<evidence type="ECO:0000256" key="7">
    <source>
        <dbReference type="ARBA" id="ARBA00022741"/>
    </source>
</evidence>
<keyword evidence="9 14" id="KW-0133">Cell shape</keyword>
<comment type="subcellular location">
    <subcellularLocation>
        <location evidence="1 14">Cytoplasm</location>
    </subcellularLocation>
</comment>
<evidence type="ECO:0000313" key="18">
    <source>
        <dbReference type="EMBL" id="WKW12005.1"/>
    </source>
</evidence>
<accession>A0AA49JU84</accession>
<evidence type="ECO:0000313" key="20">
    <source>
        <dbReference type="Proteomes" id="UP001229955"/>
    </source>
</evidence>
<dbReference type="GO" id="GO:0071555">
    <property type="term" value="P:cell wall organization"/>
    <property type="evidence" value="ECO:0007669"/>
    <property type="project" value="UniProtKB-KW"/>
</dbReference>
<dbReference type="Gene3D" id="3.90.190.20">
    <property type="entry name" value="Mur ligase, C-terminal domain"/>
    <property type="match status" value="1"/>
</dbReference>
<dbReference type="EC" id="6.3.2.8" evidence="3 14"/>
<keyword evidence="7 14" id="KW-0547">Nucleotide-binding</keyword>
<dbReference type="AlphaFoldDB" id="A0AA49JU84"/>
<comment type="catalytic activity">
    <reaction evidence="13 14">
        <text>UDP-N-acetyl-alpha-D-muramate + L-alanine + ATP = UDP-N-acetyl-alpha-D-muramoyl-L-alanine + ADP + phosphate + H(+)</text>
        <dbReference type="Rhea" id="RHEA:23372"/>
        <dbReference type="ChEBI" id="CHEBI:15378"/>
        <dbReference type="ChEBI" id="CHEBI:30616"/>
        <dbReference type="ChEBI" id="CHEBI:43474"/>
        <dbReference type="ChEBI" id="CHEBI:57972"/>
        <dbReference type="ChEBI" id="CHEBI:70757"/>
        <dbReference type="ChEBI" id="CHEBI:83898"/>
        <dbReference type="ChEBI" id="CHEBI:456216"/>
        <dbReference type="EC" id="6.3.2.8"/>
    </reaction>
</comment>
<evidence type="ECO:0000256" key="2">
    <source>
        <dbReference type="ARBA" id="ARBA00004752"/>
    </source>
</evidence>
<evidence type="ECO:0000259" key="17">
    <source>
        <dbReference type="Pfam" id="PF08245"/>
    </source>
</evidence>
<keyword evidence="10 14" id="KW-0573">Peptidoglycan synthesis</keyword>
<comment type="function">
    <text evidence="14">Cell wall formation.</text>
</comment>
<evidence type="ECO:0000256" key="1">
    <source>
        <dbReference type="ARBA" id="ARBA00004496"/>
    </source>
</evidence>
<dbReference type="EMBL" id="CP130613">
    <property type="protein sequence ID" value="WKW14914.1"/>
    <property type="molecule type" value="Genomic_DNA"/>
</dbReference>
<dbReference type="Pfam" id="PF01225">
    <property type="entry name" value="Mur_ligase"/>
    <property type="match status" value="1"/>
</dbReference>
<keyword evidence="12 14" id="KW-0961">Cell wall biogenesis/degradation</keyword>
<evidence type="ECO:0000256" key="8">
    <source>
        <dbReference type="ARBA" id="ARBA00022840"/>
    </source>
</evidence>
<dbReference type="SUPFAM" id="SSF51984">
    <property type="entry name" value="MurCD N-terminal domain"/>
    <property type="match status" value="1"/>
</dbReference>
<dbReference type="KEGG" id="pspc:Strain318_001277"/>
<evidence type="ECO:0000259" key="16">
    <source>
        <dbReference type="Pfam" id="PF02875"/>
    </source>
</evidence>
<dbReference type="EMBL" id="CP130612">
    <property type="protein sequence ID" value="WKW12005.1"/>
    <property type="molecule type" value="Genomic_DNA"/>
</dbReference>
<evidence type="ECO:0000313" key="19">
    <source>
        <dbReference type="EMBL" id="WKW14914.1"/>
    </source>
</evidence>
<dbReference type="PANTHER" id="PTHR43445">
    <property type="entry name" value="UDP-N-ACETYLMURAMATE--L-ALANINE LIGASE-RELATED"/>
    <property type="match status" value="1"/>
</dbReference>
<evidence type="ECO:0000256" key="6">
    <source>
        <dbReference type="ARBA" id="ARBA00022618"/>
    </source>
</evidence>
<organism evidence="18">
    <name type="scientific">Pseudogemmatithrix spongiicola</name>
    <dbReference type="NCBI Taxonomy" id="3062599"/>
    <lineage>
        <taxon>Bacteria</taxon>
        <taxon>Pseudomonadati</taxon>
        <taxon>Gemmatimonadota</taxon>
        <taxon>Gemmatimonadia</taxon>
        <taxon>Gemmatimonadales</taxon>
        <taxon>Gemmatimonadaceae</taxon>
        <taxon>Pseudogemmatithrix</taxon>
    </lineage>
</organism>
<evidence type="ECO:0000256" key="3">
    <source>
        <dbReference type="ARBA" id="ARBA00012211"/>
    </source>
</evidence>
<feature type="binding site" evidence="14">
    <location>
        <begin position="115"/>
        <end position="121"/>
    </location>
    <ligand>
        <name>ATP</name>
        <dbReference type="ChEBI" id="CHEBI:30616"/>
    </ligand>
</feature>
<feature type="domain" description="Mur ligase N-terminal catalytic" evidence="15">
    <location>
        <begin position="12"/>
        <end position="106"/>
    </location>
</feature>